<dbReference type="Proteomes" id="UP001208570">
    <property type="component" value="Unassembled WGS sequence"/>
</dbReference>
<comment type="caution">
    <text evidence="1">The sequence shown here is derived from an EMBL/GenBank/DDBJ whole genome shotgun (WGS) entry which is preliminary data.</text>
</comment>
<evidence type="ECO:0000313" key="1">
    <source>
        <dbReference type="EMBL" id="KAK2168782.1"/>
    </source>
</evidence>
<sequence>MYDEGVLSLPLYMLQNCLGYLSHAIYTLMFFTFCSKNANSDADCQQRHLTRTVGAKTNVATAAVMPPSRGVARRGRGTPADLKLPCGSEEELLCLERKLADKRFEKKTVSLHPLEKLTLILFD</sequence>
<gene>
    <name evidence="1" type="ORF">LSH36_14g05047</name>
</gene>
<dbReference type="EMBL" id="JAODUP010000014">
    <property type="protein sequence ID" value="KAK2168782.1"/>
    <property type="molecule type" value="Genomic_DNA"/>
</dbReference>
<proteinExistence type="predicted"/>
<dbReference type="AlphaFoldDB" id="A0AAD9KCT3"/>
<evidence type="ECO:0000313" key="2">
    <source>
        <dbReference type="Proteomes" id="UP001208570"/>
    </source>
</evidence>
<protein>
    <submittedName>
        <fullName evidence="1">Uncharacterized protein</fullName>
    </submittedName>
</protein>
<keyword evidence="2" id="KW-1185">Reference proteome</keyword>
<accession>A0AAD9KCT3</accession>
<reference evidence="1" key="1">
    <citation type="journal article" date="2023" name="Mol. Biol. Evol.">
        <title>Third-Generation Sequencing Reveals the Adaptive Role of the Epigenome in Three Deep-Sea Polychaetes.</title>
        <authorList>
            <person name="Perez M."/>
            <person name="Aroh O."/>
            <person name="Sun Y."/>
            <person name="Lan Y."/>
            <person name="Juniper S.K."/>
            <person name="Young C.R."/>
            <person name="Angers B."/>
            <person name="Qian P.Y."/>
        </authorList>
    </citation>
    <scope>NUCLEOTIDE SEQUENCE</scope>
    <source>
        <strain evidence="1">P08H-3</strain>
    </source>
</reference>
<name>A0AAD9KCT3_9ANNE</name>
<organism evidence="1 2">
    <name type="scientific">Paralvinella palmiformis</name>
    <dbReference type="NCBI Taxonomy" id="53620"/>
    <lineage>
        <taxon>Eukaryota</taxon>
        <taxon>Metazoa</taxon>
        <taxon>Spiralia</taxon>
        <taxon>Lophotrochozoa</taxon>
        <taxon>Annelida</taxon>
        <taxon>Polychaeta</taxon>
        <taxon>Sedentaria</taxon>
        <taxon>Canalipalpata</taxon>
        <taxon>Terebellida</taxon>
        <taxon>Terebelliformia</taxon>
        <taxon>Alvinellidae</taxon>
        <taxon>Paralvinella</taxon>
    </lineage>
</organism>